<dbReference type="EMBL" id="CP098401">
    <property type="protein sequence ID" value="URW74848.1"/>
    <property type="molecule type" value="Genomic_DNA"/>
</dbReference>
<evidence type="ECO:0000313" key="3">
    <source>
        <dbReference type="Proteomes" id="UP001055580"/>
    </source>
</evidence>
<dbReference type="InterPro" id="IPR012337">
    <property type="entry name" value="RNaseH-like_sf"/>
</dbReference>
<dbReference type="CDD" id="cd06127">
    <property type="entry name" value="DEDDh"/>
    <property type="match status" value="1"/>
</dbReference>
<dbReference type="InterPro" id="IPR036397">
    <property type="entry name" value="RNaseH_sf"/>
</dbReference>
<dbReference type="PANTHER" id="PTHR30231">
    <property type="entry name" value="DNA POLYMERASE III SUBUNIT EPSILON"/>
    <property type="match status" value="1"/>
</dbReference>
<keyword evidence="2" id="KW-0540">Nuclease</keyword>
<evidence type="ECO:0000313" key="2">
    <source>
        <dbReference type="EMBL" id="URW74848.1"/>
    </source>
</evidence>
<feature type="domain" description="Exonuclease" evidence="1">
    <location>
        <begin position="46"/>
        <end position="211"/>
    </location>
</feature>
<dbReference type="InterPro" id="IPR013520">
    <property type="entry name" value="Ribonucl_H"/>
</dbReference>
<dbReference type="Gene3D" id="3.30.420.10">
    <property type="entry name" value="Ribonuclease H-like superfamily/Ribonuclease H"/>
    <property type="match status" value="1"/>
</dbReference>
<dbReference type="NCBIfam" id="NF006615">
    <property type="entry name" value="PRK09182.1"/>
    <property type="match status" value="1"/>
</dbReference>
<keyword evidence="2" id="KW-0269">Exonuclease</keyword>
<reference evidence="2" key="1">
    <citation type="submission" date="2022-05" db="EMBL/GenBank/DDBJ databases">
        <title>Sphingomonas sp. strain RMG20 Genome sequencing and assembly.</title>
        <authorList>
            <person name="Kim I."/>
        </authorList>
    </citation>
    <scope>NUCLEOTIDE SEQUENCE</scope>
    <source>
        <strain evidence="2">RMG20</strain>
    </source>
</reference>
<protein>
    <submittedName>
        <fullName evidence="2">3'-5' exonuclease</fullName>
    </submittedName>
</protein>
<keyword evidence="3" id="KW-1185">Reference proteome</keyword>
<dbReference type="SUPFAM" id="SSF53098">
    <property type="entry name" value="Ribonuclease H-like"/>
    <property type="match status" value="1"/>
</dbReference>
<name>A0ABY4TX15_9SPHN</name>
<proteinExistence type="predicted"/>
<accession>A0ABY4TX15</accession>
<gene>
    <name evidence="2" type="ORF">M9980_09740</name>
</gene>
<dbReference type="RefSeq" id="WP_250749956.1">
    <property type="nucleotide sequence ID" value="NZ_CP098401.1"/>
</dbReference>
<organism evidence="2 3">
    <name type="scientific">Sphingomonas donggukensis</name>
    <dbReference type="NCBI Taxonomy" id="2949093"/>
    <lineage>
        <taxon>Bacteria</taxon>
        <taxon>Pseudomonadati</taxon>
        <taxon>Pseudomonadota</taxon>
        <taxon>Alphaproteobacteria</taxon>
        <taxon>Sphingomonadales</taxon>
        <taxon>Sphingomonadaceae</taxon>
        <taxon>Sphingomonas</taxon>
    </lineage>
</organism>
<dbReference type="PANTHER" id="PTHR30231:SF37">
    <property type="entry name" value="EXODEOXYRIBONUCLEASE 10"/>
    <property type="match status" value="1"/>
</dbReference>
<evidence type="ECO:0000259" key="1">
    <source>
        <dbReference type="SMART" id="SM00479"/>
    </source>
</evidence>
<dbReference type="SMART" id="SM00479">
    <property type="entry name" value="EXOIII"/>
    <property type="match status" value="1"/>
</dbReference>
<sequence>MHEIRHLAANALMTGDADDPDIRILRRVSTLDALPLAPRGDGPIRTIAVTDTETTGTDPLTDEVIDIAVVVLEVDTAGEMVGIASAGQALRDPGMPIPEHITRLTGITDDDVRGKTIDLDRLERRLAAADVRIAHNARFDIAFLESLLPGLAGASWACSASDFDWVAAGFDGYKQGHLLMQLGFFNTAHRAMSDVISLIHLLSHRLPHGQTVLGALLANAQKPSIRFEATGAPFDRRSLLKARGYRWDARQRVWWSEIDEDECAAEERWFRTHIAPTGPVPRMLPLTWHQRHR</sequence>
<keyword evidence="2" id="KW-0378">Hydrolase</keyword>
<dbReference type="Pfam" id="PF00929">
    <property type="entry name" value="RNase_T"/>
    <property type="match status" value="1"/>
</dbReference>
<dbReference type="GO" id="GO:0004527">
    <property type="term" value="F:exonuclease activity"/>
    <property type="evidence" value="ECO:0007669"/>
    <property type="project" value="UniProtKB-KW"/>
</dbReference>
<dbReference type="Proteomes" id="UP001055580">
    <property type="component" value="Chromosome"/>
</dbReference>